<dbReference type="CDD" id="cd07035">
    <property type="entry name" value="TPP_PYR_POX_like"/>
    <property type="match status" value="1"/>
</dbReference>
<dbReference type="PATRIC" id="fig|1454001.3.peg.2136"/>
<dbReference type="GO" id="GO:0009099">
    <property type="term" value="P:L-valine biosynthetic process"/>
    <property type="evidence" value="ECO:0007669"/>
    <property type="project" value="TreeGrafter"/>
</dbReference>
<dbReference type="GO" id="GO:0030976">
    <property type="term" value="F:thiamine pyrophosphate binding"/>
    <property type="evidence" value="ECO:0007669"/>
    <property type="project" value="InterPro"/>
</dbReference>
<dbReference type="CDD" id="cd00568">
    <property type="entry name" value="TPP_enzymes"/>
    <property type="match status" value="1"/>
</dbReference>
<dbReference type="GO" id="GO:0000287">
    <property type="term" value="F:magnesium ion binding"/>
    <property type="evidence" value="ECO:0007669"/>
    <property type="project" value="InterPro"/>
</dbReference>
<keyword evidence="2 3" id="KW-0786">Thiamine pyrophosphate</keyword>
<dbReference type="SUPFAM" id="SSF52467">
    <property type="entry name" value="DHS-like NAD/FAD-binding domain"/>
    <property type="match status" value="1"/>
</dbReference>
<evidence type="ECO:0000259" key="6">
    <source>
        <dbReference type="Pfam" id="PF02776"/>
    </source>
</evidence>
<comment type="similarity">
    <text evidence="1 3">Belongs to the TPP enzyme family.</text>
</comment>
<evidence type="ECO:0000259" key="5">
    <source>
        <dbReference type="Pfam" id="PF02775"/>
    </source>
</evidence>
<dbReference type="PANTHER" id="PTHR18968:SF142">
    <property type="entry name" value="ACETOLACTATE SYNTHASE"/>
    <property type="match status" value="1"/>
</dbReference>
<keyword evidence="7" id="KW-0808">Transferase</keyword>
<dbReference type="InterPro" id="IPR029061">
    <property type="entry name" value="THDP-binding"/>
</dbReference>
<dbReference type="InterPro" id="IPR045229">
    <property type="entry name" value="TPP_enz"/>
</dbReference>
<organism evidence="7 8">
    <name type="scientific">Candidatus Accumulibacter adjunctus</name>
    <dbReference type="NCBI Taxonomy" id="1454001"/>
    <lineage>
        <taxon>Bacteria</taxon>
        <taxon>Pseudomonadati</taxon>
        <taxon>Pseudomonadota</taxon>
        <taxon>Betaproteobacteria</taxon>
        <taxon>Candidatus Accumulibacter</taxon>
    </lineage>
</organism>
<sequence length="600" mass="65418">MTTVAIYLAQRLSADGPRHVFLVSGGGAMFLNDALCHQVGLTPIFFQHEQAAAMAAEACARISSTPPIVNLTTGPGGINAINGVFGAWTDSIPMIILSGQVKRATCLATMRVPGLRQLGDQESDIVSMVRGITKYAALIENPEDTAWHLDQALHLATSGRPGPVWLDVPIDVQSAPIDPTGLRRFVPAAIAEERHPATQATAIVDRLRSSRRPVILAGSGVRAARATTEFATVIRRLGVPVTTAWTHDLIATDDPLFCGRPGTIGTRAGNFTVQNADLLLILGSRLNIRQVSYNWQAFAPRAFKIQVDIDPAELAKPVVRPDLAICCDLRGFLAQMNARLAQQPLPPNPEHDRWLAWCRQRLIDYPVVLPKHREFNGRINPYHFIEALFDRLGEDDIVACGNATATIVPFQAAALKQGQRLFSNSGSASMGYDLPAAIGAWFGALAARGQQRRIICLAGDGSIMMNLQELQTIVQHRLPIKIFVLDNRGYLSIRTSQANFFGRLAGADPDSGVTLPDFVAVARAFGISASRLDTADFAQRLPAILETSEPHLCQVVLDETQQFEPRTSSRRLPDGQIVSAPLEDMFPFLERDELARNMID</sequence>
<dbReference type="Pfam" id="PF02775">
    <property type="entry name" value="TPP_enzyme_C"/>
    <property type="match status" value="1"/>
</dbReference>
<dbReference type="InterPro" id="IPR029035">
    <property type="entry name" value="DHS-like_NAD/FAD-binding_dom"/>
</dbReference>
<dbReference type="GO" id="GO:0005948">
    <property type="term" value="C:acetolactate synthase complex"/>
    <property type="evidence" value="ECO:0007669"/>
    <property type="project" value="TreeGrafter"/>
</dbReference>
<protein>
    <submittedName>
        <fullName evidence="7">Acetolactate synthase isozyme 2 large subunit</fullName>
        <ecNumber evidence="7">2.2.1.6</ecNumber>
    </submittedName>
</protein>
<gene>
    <name evidence="7" type="primary">ilvG</name>
    <name evidence="7" type="ORF">AW08_02091</name>
</gene>
<evidence type="ECO:0000313" key="7">
    <source>
        <dbReference type="EMBL" id="EXI67256.1"/>
    </source>
</evidence>
<name>A0A011MXF9_9PROT</name>
<evidence type="ECO:0000256" key="3">
    <source>
        <dbReference type="RuleBase" id="RU362132"/>
    </source>
</evidence>
<feature type="domain" description="Thiamine pyrophosphate enzyme central" evidence="4">
    <location>
        <begin position="202"/>
        <end position="335"/>
    </location>
</feature>
<dbReference type="AlphaFoldDB" id="A0A011MXF9"/>
<reference evidence="7" key="1">
    <citation type="submission" date="2014-02" db="EMBL/GenBank/DDBJ databases">
        <title>Expanding our view of genomic diversity in Candidatus Accumulibacter clades.</title>
        <authorList>
            <person name="Skennerton C.T."/>
            <person name="Barr J.J."/>
            <person name="Slater F.R."/>
            <person name="Bond P.L."/>
            <person name="Tyson G.W."/>
        </authorList>
    </citation>
    <scope>NUCLEOTIDE SEQUENCE [LARGE SCALE GENOMIC DNA]</scope>
</reference>
<dbReference type="GO" id="GO:0003984">
    <property type="term" value="F:acetolactate synthase activity"/>
    <property type="evidence" value="ECO:0007669"/>
    <property type="project" value="UniProtKB-EC"/>
</dbReference>
<feature type="domain" description="Thiamine pyrophosphate enzyme N-terminal TPP-binding" evidence="6">
    <location>
        <begin position="3"/>
        <end position="107"/>
    </location>
</feature>
<proteinExistence type="inferred from homology"/>
<dbReference type="PANTHER" id="PTHR18968">
    <property type="entry name" value="THIAMINE PYROPHOSPHATE ENZYMES"/>
    <property type="match status" value="1"/>
</dbReference>
<dbReference type="STRING" id="1454001.AW08_02091"/>
<dbReference type="EC" id="2.2.1.6" evidence="7"/>
<evidence type="ECO:0000313" key="8">
    <source>
        <dbReference type="Proteomes" id="UP000020218"/>
    </source>
</evidence>
<dbReference type="InterPro" id="IPR012000">
    <property type="entry name" value="Thiamin_PyroP_enz_cen_dom"/>
</dbReference>
<evidence type="ECO:0000256" key="1">
    <source>
        <dbReference type="ARBA" id="ARBA00007812"/>
    </source>
</evidence>
<dbReference type="GO" id="GO:0050660">
    <property type="term" value="F:flavin adenine dinucleotide binding"/>
    <property type="evidence" value="ECO:0007669"/>
    <property type="project" value="TreeGrafter"/>
</dbReference>
<feature type="domain" description="Thiamine pyrophosphate enzyme TPP-binding" evidence="5">
    <location>
        <begin position="411"/>
        <end position="555"/>
    </location>
</feature>
<dbReference type="InterPro" id="IPR011766">
    <property type="entry name" value="TPP_enzyme_TPP-bd"/>
</dbReference>
<comment type="caution">
    <text evidence="7">The sequence shown here is derived from an EMBL/GenBank/DDBJ whole genome shotgun (WGS) entry which is preliminary data.</text>
</comment>
<dbReference type="GO" id="GO:0009097">
    <property type="term" value="P:isoleucine biosynthetic process"/>
    <property type="evidence" value="ECO:0007669"/>
    <property type="project" value="TreeGrafter"/>
</dbReference>
<dbReference type="Proteomes" id="UP000020218">
    <property type="component" value="Unassembled WGS sequence"/>
</dbReference>
<dbReference type="SUPFAM" id="SSF52518">
    <property type="entry name" value="Thiamin diphosphate-binding fold (THDP-binding)"/>
    <property type="match status" value="2"/>
</dbReference>
<dbReference type="InterPro" id="IPR012001">
    <property type="entry name" value="Thiamin_PyroP_enz_TPP-bd_dom"/>
</dbReference>
<dbReference type="EMBL" id="JFAX01000011">
    <property type="protein sequence ID" value="EXI67256.1"/>
    <property type="molecule type" value="Genomic_DNA"/>
</dbReference>
<evidence type="ECO:0000256" key="2">
    <source>
        <dbReference type="ARBA" id="ARBA00023052"/>
    </source>
</evidence>
<dbReference type="Pfam" id="PF00205">
    <property type="entry name" value="TPP_enzyme_M"/>
    <property type="match status" value="1"/>
</dbReference>
<dbReference type="Pfam" id="PF02776">
    <property type="entry name" value="TPP_enzyme_N"/>
    <property type="match status" value="1"/>
</dbReference>
<dbReference type="Gene3D" id="3.40.50.1220">
    <property type="entry name" value="TPP-binding domain"/>
    <property type="match status" value="1"/>
</dbReference>
<dbReference type="Gene3D" id="3.40.50.970">
    <property type="match status" value="2"/>
</dbReference>
<evidence type="ECO:0000259" key="4">
    <source>
        <dbReference type="Pfam" id="PF00205"/>
    </source>
</evidence>
<accession>A0A011MXF9</accession>
<keyword evidence="8" id="KW-1185">Reference proteome</keyword>